<dbReference type="PANTHER" id="PTHR46312">
    <property type="entry name" value="NACHT DOMAIN-CONTAINING PROTEIN"/>
    <property type="match status" value="1"/>
</dbReference>
<feature type="compositionally biased region" description="Basic and acidic residues" evidence="1">
    <location>
        <begin position="524"/>
        <end position="537"/>
    </location>
</feature>
<dbReference type="Gene3D" id="2.60.220.30">
    <property type="match status" value="1"/>
</dbReference>
<dbReference type="SUPFAM" id="SSF52540">
    <property type="entry name" value="P-loop containing nucleoside triphosphate hydrolases"/>
    <property type="match status" value="1"/>
</dbReference>
<evidence type="ECO:0000259" key="3">
    <source>
        <dbReference type="PROSITE" id="PS51145"/>
    </source>
</evidence>
<dbReference type="EMBL" id="JAIZAY010000186">
    <property type="protein sequence ID" value="KAJ8018796.1"/>
    <property type="molecule type" value="Genomic_DNA"/>
</dbReference>
<dbReference type="Proteomes" id="UP001152320">
    <property type="component" value="Unassembled WGS sequence"/>
</dbReference>
<feature type="compositionally biased region" description="Polar residues" evidence="1">
    <location>
        <begin position="512"/>
        <end position="523"/>
    </location>
</feature>
<dbReference type="PANTHER" id="PTHR46312:SF2">
    <property type="entry name" value="NUCLEOTIDE-BINDING OLIGOMERIZATION DOMAIN-CONTAINING PROTEIN 2-LIKE"/>
    <property type="match status" value="1"/>
</dbReference>
<dbReference type="PROSITE" id="PS51145">
    <property type="entry name" value="ZU5"/>
    <property type="match status" value="1"/>
</dbReference>
<evidence type="ECO:0000259" key="2">
    <source>
        <dbReference type="PROSITE" id="PS50837"/>
    </source>
</evidence>
<dbReference type="InterPro" id="IPR007111">
    <property type="entry name" value="NACHT_NTPase"/>
</dbReference>
<gene>
    <name evidence="4" type="ORF">HOLleu_43015</name>
</gene>
<name>A0A9Q0YHI2_HOLLE</name>
<dbReference type="Pfam" id="PF00791">
    <property type="entry name" value="ZU5"/>
    <property type="match status" value="1"/>
</dbReference>
<dbReference type="OrthoDB" id="427518at2759"/>
<dbReference type="Pfam" id="PF05729">
    <property type="entry name" value="NACHT"/>
    <property type="match status" value="1"/>
</dbReference>
<sequence>MYNQYQGVLHNQPQAAYNAPVYSQLPGGSAFVQHQQEQYATLPYQQQHHEQQIQQQELQQYPPYQPQTSLQHQVVAPSHDELGQHAFAEQMTGRQGTISPSSSQHHQQELQYQAAAGPFPLLEGSTVRDKRSLFVEFLKKKITSLSEMSYFTPGEKSFRWKSIDLFVSCWLTLNDRKSMASVKNNEDQCELKYTEIFTHERLKSETRIIIEGGPGAGKTMLLAQLAFDWSKGKIESVDILIFLPLKTVKDKTLIQAIKEFYIPENTPLSGNDIADILASNEEKICLLLDGMEEYSGGGKMRAKESYDVRKVMKKEKYPNCKVVVTCHSYFMHDLPDGPLLKIGHFGERERNSYIEKLSLENMKIGEKMKQVIEDDSFLLGHCSIPLLFALTVHNIESMIFAGDSHFDKVAPFMKNIVETLCASSMSGHETLSEKEQLILGELAFNGLCKSQQQFSWPKDFIETKISRLKQWLECRILVLERDMRMHLGMEVQNIAENYERHDFEKMEHVTGKTGTSQSLAQDETQQHKEDRQERETQSNEATVGVRFLHEIIQEWFAATYLCSMMNYYTDEDQFHEYVINQLNKLSPKDLHYVLRFTSYLHPRSCHAIINYLLTNFLSDDGSIDSHVMDCICLCFAEHNDIKGTDIKNSVAEVCKEVMITIDFEDGRFLQKAKSSLLEYASNCGVIIKEIELSNVISAVDETSLTLNSGIELPQLNTLEVIEVSQWDQVLHQDDFENILKFLSKGSSIKTILCVFPCHPPKILDEVIIENVISKNLEVEWNNGAVIWTLDPKKQIFMPMFGTMTKAGQLELKNKEDDFMSYEHLMMSLPGTSSTPFGKWPAKRPLSKMLHSDMKLDIAAKRLKMNWNLKLKSEKEYKKEEVLDLSEDSILMNWNLKLKSEKEYKKEEVLDLSEDSILEEPSTSYVDEKFVKEESPSPDVAQAFIKEENAESDSEQKLWTVSPVGAYEHSQTTVHCDRSLLQAQATITQFGGIIEIPDTGVFLRVPPHALPEGMQECLIKMKIIPISMSHDEATSFSSNSSVRVELLPNHFKFRCQVALTLPHCLELKKNVVYRAKVFLSHHNEGERPQWEEQQEPFYDLQERLCTILLKSFCWIKFDIDDEIVEGKRLQLYTAAKKMYFEDMYAAVEVGYHLDLPGEQEILRINPHLILAQRRPFVFLREGKHPLSIFLSRIIPHQWKYKDRNPKEIPFHSVAASVEHSCPFVVEKETQDRDIPMCVFVAAQIQRIGKCETEHSVELVIRPEEHPIKLKLDVILPSVISCPLLTNSF</sequence>
<dbReference type="CDD" id="cd01120">
    <property type="entry name" value="RecA-like_superfamily"/>
    <property type="match status" value="1"/>
</dbReference>
<evidence type="ECO:0000313" key="4">
    <source>
        <dbReference type="EMBL" id="KAJ8018796.1"/>
    </source>
</evidence>
<evidence type="ECO:0000313" key="5">
    <source>
        <dbReference type="Proteomes" id="UP001152320"/>
    </source>
</evidence>
<protein>
    <submittedName>
        <fullName evidence="4">Protein NLRC5</fullName>
    </submittedName>
</protein>
<comment type="caution">
    <text evidence="4">The sequence shown here is derived from an EMBL/GenBank/DDBJ whole genome shotgun (WGS) entry which is preliminary data.</text>
</comment>
<organism evidence="4 5">
    <name type="scientific">Holothuria leucospilota</name>
    <name type="common">Black long sea cucumber</name>
    <name type="synonym">Mertensiothuria leucospilota</name>
    <dbReference type="NCBI Taxonomy" id="206669"/>
    <lineage>
        <taxon>Eukaryota</taxon>
        <taxon>Metazoa</taxon>
        <taxon>Echinodermata</taxon>
        <taxon>Eleutherozoa</taxon>
        <taxon>Echinozoa</taxon>
        <taxon>Holothuroidea</taxon>
        <taxon>Aspidochirotacea</taxon>
        <taxon>Aspidochirotida</taxon>
        <taxon>Holothuriidae</taxon>
        <taxon>Holothuria</taxon>
    </lineage>
</organism>
<proteinExistence type="predicted"/>
<feature type="domain" description="ZU5" evidence="3">
    <location>
        <begin position="980"/>
        <end position="1120"/>
    </location>
</feature>
<dbReference type="InterPro" id="IPR027417">
    <property type="entry name" value="P-loop_NTPase"/>
</dbReference>
<dbReference type="InterPro" id="IPR000906">
    <property type="entry name" value="ZU5_dom"/>
</dbReference>
<keyword evidence="5" id="KW-1185">Reference proteome</keyword>
<dbReference type="Gene3D" id="3.40.50.300">
    <property type="entry name" value="P-loop containing nucleotide triphosphate hydrolases"/>
    <property type="match status" value="1"/>
</dbReference>
<feature type="region of interest" description="Disordered" evidence="1">
    <location>
        <begin position="509"/>
        <end position="539"/>
    </location>
</feature>
<dbReference type="PROSITE" id="PS50837">
    <property type="entry name" value="NACHT"/>
    <property type="match status" value="1"/>
</dbReference>
<accession>A0A9Q0YHI2</accession>
<reference evidence="4" key="1">
    <citation type="submission" date="2021-10" db="EMBL/GenBank/DDBJ databases">
        <title>Tropical sea cucumber genome reveals ecological adaptation and Cuvierian tubules defense mechanism.</title>
        <authorList>
            <person name="Chen T."/>
        </authorList>
    </citation>
    <scope>NUCLEOTIDE SEQUENCE</scope>
    <source>
        <strain evidence="4">Nanhai2018</strain>
        <tissue evidence="4">Muscle</tissue>
    </source>
</reference>
<feature type="domain" description="NACHT" evidence="2">
    <location>
        <begin position="206"/>
        <end position="293"/>
    </location>
</feature>
<evidence type="ECO:0000256" key="1">
    <source>
        <dbReference type="SAM" id="MobiDB-lite"/>
    </source>
</evidence>